<dbReference type="PROSITE" id="PS00109">
    <property type="entry name" value="PROTEIN_KINASE_TYR"/>
    <property type="match status" value="1"/>
</dbReference>
<dbReference type="Proteomes" id="UP000030669">
    <property type="component" value="Unassembled WGS sequence"/>
</dbReference>
<keyword evidence="4" id="KW-1185">Reference proteome</keyword>
<dbReference type="InterPro" id="IPR040976">
    <property type="entry name" value="Pkinase_fungal"/>
</dbReference>
<evidence type="ECO:0000313" key="4">
    <source>
        <dbReference type="Proteomes" id="UP000030669"/>
    </source>
</evidence>
<evidence type="ECO:0000313" key="3">
    <source>
        <dbReference type="EMBL" id="EPQ56804.1"/>
    </source>
</evidence>
<dbReference type="AlphaFoldDB" id="S7RUD3"/>
<dbReference type="eggNOG" id="ENOG502SXF9">
    <property type="taxonomic scope" value="Eukaryota"/>
</dbReference>
<accession>S7RUD3</accession>
<dbReference type="InterPro" id="IPR008266">
    <property type="entry name" value="Tyr_kinase_AS"/>
</dbReference>
<evidence type="ECO:0000259" key="2">
    <source>
        <dbReference type="Pfam" id="PF17667"/>
    </source>
</evidence>
<dbReference type="KEGG" id="gtr:GLOTRDRAFT_127205"/>
<sequence>MSDSPPPTPSDAPISPSLDSSRPPTPYDVSAFGPSRSPTPYDGSTSYPFGVCHRAQWTVTGRTQHETVKRSKGFHSSLYGSEAGEQLLGALKMDAFLSVCFPYTDSDDRFSTFNATRMKELQELLGKVEPGGMYNVERPMYEPIRKALQYILNVFKVDKGLHSLAVYDTSRAYERGDAKLGQIAPDLMIQAGEETREKEPWSHALGIIEVKPERKEDPTWNNDARRDMNKRKTKTWDQIQEYGAVAFQARPRCYLLGMGFYDDIARFYRWDRSAVILSEAFDYKTDCQPLVEFLYGFATYGNNTMGTDSTIKCSKPLPIPLPGLQRLYDKAVENGVVDPKTEVERADLCSHAFEILAPAGEPSPVLGDISPSRRSKTTASAGTTRPEPETYVTLGDPLFSARSLFGRGTRTWLATSVAASRPHFSPGKEMEQCVIIKDSWREEDRLTEKVIYERIHEKGHIFGVARCRGGFDVGSVSDVEEKPCHETCASRVNPHLPKDKDEYRQRIHYRCVLESVGIPLTRFRSTRELVAAVRDVVKGLNEMTARGILHRDISVNNILISACPSAEHGAIGFLIDPEYAAFLTDKNATSVLRRITGTIQFISIQFQHGDKVVEHKAWHDLESVYWVLLYTVICHADTNITSQQVRRIFDEERGSGKVDWIWQYEWEKVEVIGHWPLTVCLREFGRLVASHHLPDQPRNASKLLNHFRVLRALDRALASPIWPEEDPGAREFKQSPDEIAQMNEETAKNVSSAIRSSQASGMSDAITSDASKQSASRKRKAREGKEEDQPQPSSSGTKRIRSES</sequence>
<dbReference type="PANTHER" id="PTHR38248">
    <property type="entry name" value="FUNK1 6"/>
    <property type="match status" value="1"/>
</dbReference>
<dbReference type="PANTHER" id="PTHR38248:SF2">
    <property type="entry name" value="FUNK1 11"/>
    <property type="match status" value="1"/>
</dbReference>
<protein>
    <recommendedName>
        <fullName evidence="2">Fungal-type protein kinase domain-containing protein</fullName>
    </recommendedName>
</protein>
<dbReference type="GO" id="GO:0004672">
    <property type="term" value="F:protein kinase activity"/>
    <property type="evidence" value="ECO:0007669"/>
    <property type="project" value="InterPro"/>
</dbReference>
<feature type="compositionally biased region" description="Pro residues" evidence="1">
    <location>
        <begin position="1"/>
        <end position="10"/>
    </location>
</feature>
<proteinExistence type="predicted"/>
<dbReference type="EMBL" id="KB469299">
    <property type="protein sequence ID" value="EPQ56804.1"/>
    <property type="molecule type" value="Genomic_DNA"/>
</dbReference>
<feature type="region of interest" description="Disordered" evidence="1">
    <location>
        <begin position="363"/>
        <end position="389"/>
    </location>
</feature>
<dbReference type="RefSeq" id="XP_007864010.1">
    <property type="nucleotide sequence ID" value="XM_007865819.1"/>
</dbReference>
<evidence type="ECO:0000256" key="1">
    <source>
        <dbReference type="SAM" id="MobiDB-lite"/>
    </source>
</evidence>
<organism evidence="3 4">
    <name type="scientific">Gloeophyllum trabeum (strain ATCC 11539 / FP-39264 / Madison 617)</name>
    <name type="common">Brown rot fungus</name>
    <dbReference type="NCBI Taxonomy" id="670483"/>
    <lineage>
        <taxon>Eukaryota</taxon>
        <taxon>Fungi</taxon>
        <taxon>Dikarya</taxon>
        <taxon>Basidiomycota</taxon>
        <taxon>Agaricomycotina</taxon>
        <taxon>Agaricomycetes</taxon>
        <taxon>Gloeophyllales</taxon>
        <taxon>Gloeophyllaceae</taxon>
        <taxon>Gloeophyllum</taxon>
    </lineage>
</organism>
<dbReference type="SUPFAM" id="SSF56112">
    <property type="entry name" value="Protein kinase-like (PK-like)"/>
    <property type="match status" value="1"/>
</dbReference>
<dbReference type="OMA" id="VLRHTNC"/>
<feature type="region of interest" description="Disordered" evidence="1">
    <location>
        <begin position="1"/>
        <end position="41"/>
    </location>
</feature>
<feature type="region of interest" description="Disordered" evidence="1">
    <location>
        <begin position="740"/>
        <end position="804"/>
    </location>
</feature>
<dbReference type="Gene3D" id="1.10.510.10">
    <property type="entry name" value="Transferase(Phosphotransferase) domain 1"/>
    <property type="match status" value="1"/>
</dbReference>
<dbReference type="GeneID" id="19301506"/>
<dbReference type="HOGENOM" id="CLU_014053_0_0_1"/>
<feature type="compositionally biased region" description="Polar residues" evidence="1">
    <location>
        <begin position="748"/>
        <end position="774"/>
    </location>
</feature>
<gene>
    <name evidence="3" type="ORF">GLOTRDRAFT_127205</name>
</gene>
<dbReference type="InterPro" id="IPR011009">
    <property type="entry name" value="Kinase-like_dom_sf"/>
</dbReference>
<reference evidence="3 4" key="1">
    <citation type="journal article" date="2012" name="Science">
        <title>The Paleozoic origin of enzymatic lignin decomposition reconstructed from 31 fungal genomes.</title>
        <authorList>
            <person name="Floudas D."/>
            <person name="Binder M."/>
            <person name="Riley R."/>
            <person name="Barry K."/>
            <person name="Blanchette R.A."/>
            <person name="Henrissat B."/>
            <person name="Martinez A.T."/>
            <person name="Otillar R."/>
            <person name="Spatafora J.W."/>
            <person name="Yadav J.S."/>
            <person name="Aerts A."/>
            <person name="Benoit I."/>
            <person name="Boyd A."/>
            <person name="Carlson A."/>
            <person name="Copeland A."/>
            <person name="Coutinho P.M."/>
            <person name="de Vries R.P."/>
            <person name="Ferreira P."/>
            <person name="Findley K."/>
            <person name="Foster B."/>
            <person name="Gaskell J."/>
            <person name="Glotzer D."/>
            <person name="Gorecki P."/>
            <person name="Heitman J."/>
            <person name="Hesse C."/>
            <person name="Hori C."/>
            <person name="Igarashi K."/>
            <person name="Jurgens J.A."/>
            <person name="Kallen N."/>
            <person name="Kersten P."/>
            <person name="Kohler A."/>
            <person name="Kuees U."/>
            <person name="Kumar T.K.A."/>
            <person name="Kuo A."/>
            <person name="LaButti K."/>
            <person name="Larrondo L.F."/>
            <person name="Lindquist E."/>
            <person name="Ling A."/>
            <person name="Lombard V."/>
            <person name="Lucas S."/>
            <person name="Lundell T."/>
            <person name="Martin R."/>
            <person name="McLaughlin D.J."/>
            <person name="Morgenstern I."/>
            <person name="Morin E."/>
            <person name="Murat C."/>
            <person name="Nagy L.G."/>
            <person name="Nolan M."/>
            <person name="Ohm R.A."/>
            <person name="Patyshakuliyeva A."/>
            <person name="Rokas A."/>
            <person name="Ruiz-Duenas F.J."/>
            <person name="Sabat G."/>
            <person name="Salamov A."/>
            <person name="Samejima M."/>
            <person name="Schmutz J."/>
            <person name="Slot J.C."/>
            <person name="St John F."/>
            <person name="Stenlid J."/>
            <person name="Sun H."/>
            <person name="Sun S."/>
            <person name="Syed K."/>
            <person name="Tsang A."/>
            <person name="Wiebenga A."/>
            <person name="Young D."/>
            <person name="Pisabarro A."/>
            <person name="Eastwood D.C."/>
            <person name="Martin F."/>
            <person name="Cullen D."/>
            <person name="Grigoriev I.V."/>
            <person name="Hibbett D.S."/>
        </authorList>
    </citation>
    <scope>NUCLEOTIDE SEQUENCE [LARGE SCALE GENOMIC DNA]</scope>
    <source>
        <strain evidence="3 4">ATCC 11539</strain>
    </source>
</reference>
<name>S7RUD3_GLOTA</name>
<dbReference type="Pfam" id="PF17667">
    <property type="entry name" value="Pkinase_fungal"/>
    <property type="match status" value="1"/>
</dbReference>
<feature type="domain" description="Fungal-type protein kinase" evidence="2">
    <location>
        <begin position="229"/>
        <end position="631"/>
    </location>
</feature>
<dbReference type="OrthoDB" id="5569250at2759"/>